<comment type="function">
    <text evidence="1">Catalytic subunit of the dimeric E1 enzyme, which activates NEDD8.</text>
</comment>
<accession>A0A426ZPA8</accession>
<evidence type="ECO:0000256" key="1">
    <source>
        <dbReference type="RuleBase" id="RU368009"/>
    </source>
</evidence>
<keyword evidence="1" id="KW-0436">Ligase</keyword>
<keyword evidence="1" id="KW-0067">ATP-binding</keyword>
<gene>
    <name evidence="3" type="ORF">B296_00034918</name>
</gene>
<dbReference type="PANTHER" id="PTHR10953:SF6">
    <property type="entry name" value="NEDD8-ACTIVATING ENZYME E1 CATALYTIC SUBUNIT"/>
    <property type="match status" value="1"/>
</dbReference>
<comment type="similarity">
    <text evidence="1">Belongs to the ubiquitin-activating E1 family. UBA3 subfamily.</text>
</comment>
<comment type="catalytic activity">
    <reaction evidence="1">
        <text>ATP + [NEDD8 protein] + [E1 NEDD8-activating enzyme]-L-cysteine = AMP + diphosphate + [E1 NEDD8-activating enzyme]-S-[NEDD8 protein]-yl-L-cysteine.</text>
        <dbReference type="EC" id="6.2.1.64"/>
    </reaction>
</comment>
<dbReference type="SUPFAM" id="SSF69572">
    <property type="entry name" value="Activating enzymes of the ubiquitin-like proteins"/>
    <property type="match status" value="1"/>
</dbReference>
<dbReference type="GO" id="GO:0005634">
    <property type="term" value="C:nucleus"/>
    <property type="evidence" value="ECO:0007669"/>
    <property type="project" value="TreeGrafter"/>
</dbReference>
<dbReference type="AlphaFoldDB" id="A0A426ZPA8"/>
<dbReference type="GO" id="GO:0045116">
    <property type="term" value="P:protein neddylation"/>
    <property type="evidence" value="ECO:0007669"/>
    <property type="project" value="UniProtKB-UniRule"/>
</dbReference>
<keyword evidence="1" id="KW-0833">Ubl conjugation pathway</keyword>
<dbReference type="InterPro" id="IPR045886">
    <property type="entry name" value="ThiF/MoeB/HesA"/>
</dbReference>
<dbReference type="EMBL" id="AMZH03005693">
    <property type="protein sequence ID" value="RRT65780.1"/>
    <property type="molecule type" value="Genomic_DNA"/>
</dbReference>
<dbReference type="EC" id="6.2.1.64" evidence="1"/>
<dbReference type="GO" id="GO:0005737">
    <property type="term" value="C:cytoplasm"/>
    <property type="evidence" value="ECO:0007669"/>
    <property type="project" value="TreeGrafter"/>
</dbReference>
<name>A0A426ZPA8_ENSVE</name>
<keyword evidence="1" id="KW-0547">Nucleotide-binding</keyword>
<evidence type="ECO:0000259" key="2">
    <source>
        <dbReference type="Pfam" id="PF00899"/>
    </source>
</evidence>
<dbReference type="GO" id="GO:0005524">
    <property type="term" value="F:ATP binding"/>
    <property type="evidence" value="ECO:0007669"/>
    <property type="project" value="UniProtKB-UniRule"/>
</dbReference>
<dbReference type="GO" id="GO:0019781">
    <property type="term" value="F:NEDD8 activating enzyme activity"/>
    <property type="evidence" value="ECO:0007669"/>
    <property type="project" value="UniProtKB-UniRule"/>
</dbReference>
<dbReference type="Pfam" id="PF00899">
    <property type="entry name" value="ThiF"/>
    <property type="match status" value="1"/>
</dbReference>
<organism evidence="3 4">
    <name type="scientific">Ensete ventricosum</name>
    <name type="common">Abyssinian banana</name>
    <name type="synonym">Musa ensete</name>
    <dbReference type="NCBI Taxonomy" id="4639"/>
    <lineage>
        <taxon>Eukaryota</taxon>
        <taxon>Viridiplantae</taxon>
        <taxon>Streptophyta</taxon>
        <taxon>Embryophyta</taxon>
        <taxon>Tracheophyta</taxon>
        <taxon>Spermatophyta</taxon>
        <taxon>Magnoliopsida</taxon>
        <taxon>Liliopsida</taxon>
        <taxon>Zingiberales</taxon>
        <taxon>Musaceae</taxon>
        <taxon>Ensete</taxon>
    </lineage>
</organism>
<proteinExistence type="inferred from homology"/>
<reference evidence="3 4" key="1">
    <citation type="journal article" date="2014" name="Agronomy (Basel)">
        <title>A Draft Genome Sequence for Ensete ventricosum, the Drought-Tolerant Tree Against Hunger.</title>
        <authorList>
            <person name="Harrison J."/>
            <person name="Moore K.A."/>
            <person name="Paszkiewicz K."/>
            <person name="Jones T."/>
            <person name="Grant M."/>
            <person name="Ambacheew D."/>
            <person name="Muzemil S."/>
            <person name="Studholme D.J."/>
        </authorList>
    </citation>
    <scope>NUCLEOTIDE SEQUENCE [LARGE SCALE GENOMIC DNA]</scope>
</reference>
<dbReference type="Gene3D" id="3.40.50.720">
    <property type="entry name" value="NAD(P)-binding Rossmann-like Domain"/>
    <property type="match status" value="1"/>
</dbReference>
<evidence type="ECO:0000313" key="3">
    <source>
        <dbReference type="EMBL" id="RRT65780.1"/>
    </source>
</evidence>
<sequence>MADVSSDPGRWRDVDKLLARPGNIVGQDFEPSPTLREDIGEIARVLVVGAGGLGCELLKDLALSGFKNIDVIDMDTIEVSNLNRQFLFRSICTPCQFTFDVGKSKAEVAAERVMKRISGVTITPHFCRIEDKDIDFYNDFNIIVLGLDSIDARSYINSVACSFLGKFLTCHVNFPCYVF</sequence>
<dbReference type="UniPathway" id="UPA00885"/>
<feature type="domain" description="THIF-type NAD/FAD binding fold" evidence="2">
    <location>
        <begin position="43"/>
        <end position="166"/>
    </location>
</feature>
<comment type="caution">
    <text evidence="3">The sequence shown here is derived from an EMBL/GenBank/DDBJ whole genome shotgun (WGS) entry which is preliminary data.</text>
</comment>
<dbReference type="Proteomes" id="UP000287651">
    <property type="component" value="Unassembled WGS sequence"/>
</dbReference>
<dbReference type="PANTHER" id="PTHR10953">
    <property type="entry name" value="UBIQUITIN-ACTIVATING ENZYME E1"/>
    <property type="match status" value="1"/>
</dbReference>
<protein>
    <recommendedName>
        <fullName evidence="1">NEDD8-activating enzyme E1 catalytic subunit</fullName>
        <ecNumber evidence="1">6.2.1.64</ecNumber>
    </recommendedName>
</protein>
<dbReference type="InterPro" id="IPR035985">
    <property type="entry name" value="Ubiquitin-activating_enz"/>
</dbReference>
<comment type="pathway">
    <text evidence="1">Protein modification; protein neddylation.</text>
</comment>
<dbReference type="InterPro" id="IPR000594">
    <property type="entry name" value="ThiF_NAD_FAD-bd"/>
</dbReference>
<evidence type="ECO:0000313" key="4">
    <source>
        <dbReference type="Proteomes" id="UP000287651"/>
    </source>
</evidence>